<organism evidence="1">
    <name type="scientific">Myoviridae sp. ctgXL3</name>
    <dbReference type="NCBI Taxonomy" id="2826681"/>
    <lineage>
        <taxon>Viruses</taxon>
        <taxon>Duplodnaviria</taxon>
        <taxon>Heunggongvirae</taxon>
        <taxon>Uroviricota</taxon>
        <taxon>Caudoviricetes</taxon>
    </lineage>
</organism>
<reference evidence="1" key="1">
    <citation type="journal article" date="2021" name="Proc. Natl. Acad. Sci. U.S.A.">
        <title>A Catalog of Tens of Thousands of Viruses from Human Metagenomes Reveals Hidden Associations with Chronic Diseases.</title>
        <authorList>
            <person name="Tisza M.J."/>
            <person name="Buck C.B."/>
        </authorList>
    </citation>
    <scope>NUCLEOTIDE SEQUENCE</scope>
    <source>
        <strain evidence="1">CtgXL3</strain>
    </source>
</reference>
<dbReference type="EMBL" id="BK015712">
    <property type="protein sequence ID" value="DAE21492.1"/>
    <property type="molecule type" value="Genomic_DNA"/>
</dbReference>
<name>A0A8S5QS69_9CAUD</name>
<protein>
    <submittedName>
        <fullName evidence="1">Uncharacterized protein</fullName>
    </submittedName>
</protein>
<evidence type="ECO:0000313" key="1">
    <source>
        <dbReference type="EMBL" id="DAE21492.1"/>
    </source>
</evidence>
<proteinExistence type="predicted"/>
<sequence length="81" mass="9794">MQKIYTPRTREKAQQLISYYISKWEQSNHPVVIKDADLEDLVKAIYRRAANTKTTEREAVWDYLTEFYTDTPEDDDWFIED</sequence>
<accession>A0A8S5QS69</accession>